<proteinExistence type="predicted"/>
<evidence type="ECO:0000313" key="1">
    <source>
        <dbReference type="EMBL" id="QHU13373.1"/>
    </source>
</evidence>
<protein>
    <submittedName>
        <fullName evidence="1">Uncharacterized protein</fullName>
    </submittedName>
</protein>
<organism evidence="1">
    <name type="scientific">viral metagenome</name>
    <dbReference type="NCBI Taxonomy" id="1070528"/>
    <lineage>
        <taxon>unclassified sequences</taxon>
        <taxon>metagenomes</taxon>
        <taxon>organismal metagenomes</taxon>
    </lineage>
</organism>
<accession>A0A6C0K7G2</accession>
<dbReference type="AlphaFoldDB" id="A0A6C0K7G2"/>
<sequence>MTFTNNSAYSSNAANKISYRVFNSYANKSEDFENVSKIPRSLKKTDNITDNCKKIALRYKDARLSYKNRRSINKDWKDFNQS</sequence>
<reference evidence="1" key="1">
    <citation type="journal article" date="2020" name="Nature">
        <title>Giant virus diversity and host interactions through global metagenomics.</title>
        <authorList>
            <person name="Schulz F."/>
            <person name="Roux S."/>
            <person name="Paez-Espino D."/>
            <person name="Jungbluth S."/>
            <person name="Walsh D.A."/>
            <person name="Denef V.J."/>
            <person name="McMahon K.D."/>
            <person name="Konstantinidis K.T."/>
            <person name="Eloe-Fadrosh E.A."/>
            <person name="Kyrpides N.C."/>
            <person name="Woyke T."/>
        </authorList>
    </citation>
    <scope>NUCLEOTIDE SEQUENCE</scope>
    <source>
        <strain evidence="1">GVMAG-S-1101178-73</strain>
    </source>
</reference>
<dbReference type="EMBL" id="MN740820">
    <property type="protein sequence ID" value="QHU13373.1"/>
    <property type="molecule type" value="Genomic_DNA"/>
</dbReference>
<name>A0A6C0K7G2_9ZZZZ</name>